<evidence type="ECO:0000313" key="4">
    <source>
        <dbReference type="Proteomes" id="UP000094707"/>
    </source>
</evidence>
<dbReference type="PATRIC" id="fig|129848.4.peg.2245"/>
<organism evidence="3 4">
    <name type="scientific">Methanobacterium congolense</name>
    <dbReference type="NCBI Taxonomy" id="118062"/>
    <lineage>
        <taxon>Archaea</taxon>
        <taxon>Methanobacteriati</taxon>
        <taxon>Methanobacteriota</taxon>
        <taxon>Methanomada group</taxon>
        <taxon>Methanobacteria</taxon>
        <taxon>Methanobacteriales</taxon>
        <taxon>Methanobacteriaceae</taxon>
        <taxon>Methanobacterium</taxon>
    </lineage>
</organism>
<evidence type="ECO:0000259" key="2">
    <source>
        <dbReference type="Pfam" id="PF22090"/>
    </source>
</evidence>
<dbReference type="CDD" id="cd11714">
    <property type="entry name" value="GINS_A_archaea"/>
    <property type="match status" value="1"/>
</dbReference>
<dbReference type="EMBL" id="LT607756">
    <property type="protein sequence ID" value="SCG86738.1"/>
    <property type="molecule type" value="Genomic_DNA"/>
</dbReference>
<keyword evidence="4" id="KW-1185">Reference proteome</keyword>
<feature type="compositionally biased region" description="Basic and acidic residues" evidence="1">
    <location>
        <begin position="190"/>
        <end position="204"/>
    </location>
</feature>
<evidence type="ECO:0000256" key="1">
    <source>
        <dbReference type="SAM" id="MobiDB-lite"/>
    </source>
</evidence>
<feature type="compositionally biased region" description="Polar residues" evidence="1">
    <location>
        <begin position="250"/>
        <end position="266"/>
    </location>
</feature>
<dbReference type="STRING" id="118062.MCBB_2199"/>
<feature type="compositionally biased region" description="Basic and acidic residues" evidence="1">
    <location>
        <begin position="144"/>
        <end position="157"/>
    </location>
</feature>
<dbReference type="AlphaFoldDB" id="A0A1D3L5B0"/>
<sequence>MDEFFQTLREIQKKERSMSGLSSVGDNFYTDVSNYLNALMRKIDDNPFSFESYLLRDAQRIVEEICERREHKIANNAVMNVQRARQLFKESKGKRSRIKKENPIAVPVNSTPEEEDLYFQIVDSLVKYRERMVKPLRSYLHKNETSLEAHEESRNDTSKSSVATSSQLQGKPEDEVHSQSDSVPGDLEAESPRDVKRSVKEPVKGDPSGFEDQIYEIYGSEPSKQTSEKEGLKGSNSGISNEKSPEAHETSNSNGTAAGISSSNVSDLEGSGHGSSITLGADETSDTLKPVASDGTSTLKTLLILDELPSILGVDKNVYGPVIPQDIVTMPEANAKVLIKNRKGMAIQRYK</sequence>
<feature type="domain" description="Gins51 C-terminal" evidence="2">
    <location>
        <begin position="302"/>
        <end position="342"/>
    </location>
</feature>
<dbReference type="Gene3D" id="3.40.5.50">
    <property type="match status" value="1"/>
</dbReference>
<dbReference type="OrthoDB" id="82417at2157"/>
<dbReference type="KEGG" id="mcub:MCBB_2199"/>
<feature type="compositionally biased region" description="Polar residues" evidence="1">
    <location>
        <begin position="158"/>
        <end position="169"/>
    </location>
</feature>
<accession>A0A1D3L5B0</accession>
<feature type="region of interest" description="Disordered" evidence="1">
    <location>
        <begin position="144"/>
        <end position="290"/>
    </location>
</feature>
<proteinExistence type="predicted"/>
<reference evidence="3 4" key="1">
    <citation type="submission" date="2016-08" db="EMBL/GenBank/DDBJ databases">
        <authorList>
            <person name="Seilhamer J.J."/>
        </authorList>
    </citation>
    <scope>NUCLEOTIDE SEQUENCE [LARGE SCALE GENOMIC DNA]</scope>
    <source>
        <strain evidence="3">Buetzberg</strain>
    </source>
</reference>
<protein>
    <recommendedName>
        <fullName evidence="2">Gins51 C-terminal domain-containing protein</fullName>
    </recommendedName>
</protein>
<name>A0A1D3L5B0_9EURY</name>
<evidence type="ECO:0000313" key="3">
    <source>
        <dbReference type="EMBL" id="SCG86738.1"/>
    </source>
</evidence>
<gene>
    <name evidence="3" type="ORF">MCBB_2199</name>
</gene>
<dbReference type="Proteomes" id="UP000094707">
    <property type="component" value="Chromosome I"/>
</dbReference>
<dbReference type="InterPro" id="IPR054314">
    <property type="entry name" value="Gins51_C"/>
</dbReference>
<dbReference type="GeneID" id="30413034"/>
<dbReference type="RefSeq" id="WP_071907772.1">
    <property type="nucleotide sequence ID" value="NZ_LT607756.1"/>
</dbReference>
<dbReference type="Pfam" id="PF22090">
    <property type="entry name" value="Gins51_C"/>
    <property type="match status" value="1"/>
</dbReference>